<dbReference type="HOGENOM" id="CLU_042490_0_0_1"/>
<keyword evidence="12" id="KW-1185">Reference proteome</keyword>
<keyword evidence="6" id="KW-1133">Transmembrane helix</keyword>
<evidence type="ECO:0000256" key="8">
    <source>
        <dbReference type="ARBA" id="ARBA00023157"/>
    </source>
</evidence>
<evidence type="ECO:0000256" key="1">
    <source>
        <dbReference type="ARBA" id="ARBA00004648"/>
    </source>
</evidence>
<dbReference type="OrthoDB" id="8543887at2759"/>
<dbReference type="SUPFAM" id="SSF56112">
    <property type="entry name" value="Protein kinase-like (PK-like)"/>
    <property type="match status" value="1"/>
</dbReference>
<evidence type="ECO:0000256" key="7">
    <source>
        <dbReference type="ARBA" id="ARBA00023136"/>
    </source>
</evidence>
<evidence type="ECO:0008006" key="13">
    <source>
        <dbReference type="Google" id="ProtNLM"/>
    </source>
</evidence>
<proteinExistence type="inferred from homology"/>
<feature type="domain" description="FAM69 N-terminal" evidence="10">
    <location>
        <begin position="5"/>
        <end position="50"/>
    </location>
</feature>
<evidence type="ECO:0000256" key="2">
    <source>
        <dbReference type="ARBA" id="ARBA00006338"/>
    </source>
</evidence>
<evidence type="ECO:0000259" key="10">
    <source>
        <dbReference type="Pfam" id="PF14875"/>
    </source>
</evidence>
<evidence type="ECO:0000256" key="5">
    <source>
        <dbReference type="ARBA" id="ARBA00022968"/>
    </source>
</evidence>
<evidence type="ECO:0000256" key="3">
    <source>
        <dbReference type="ARBA" id="ARBA00022692"/>
    </source>
</evidence>
<keyword evidence="8" id="KW-1015">Disulfide bond</keyword>
<gene>
    <name evidence="11" type="ORF">LOTGIDRAFT_231414</name>
</gene>
<keyword evidence="7" id="KW-0472">Membrane</keyword>
<dbReference type="GO" id="GO:0005789">
    <property type="term" value="C:endoplasmic reticulum membrane"/>
    <property type="evidence" value="ECO:0007669"/>
    <property type="project" value="UniProtKB-SubCell"/>
</dbReference>
<dbReference type="GeneID" id="20248579"/>
<dbReference type="AlphaFoldDB" id="V4AXP3"/>
<evidence type="ECO:0000259" key="9">
    <source>
        <dbReference type="Pfam" id="PF12260"/>
    </source>
</evidence>
<keyword evidence="5" id="KW-0735">Signal-anchor</keyword>
<dbReference type="RefSeq" id="XP_009051047.1">
    <property type="nucleotide sequence ID" value="XM_009052799.1"/>
</dbReference>
<evidence type="ECO:0000313" key="11">
    <source>
        <dbReference type="EMBL" id="ESO98351.1"/>
    </source>
</evidence>
<feature type="domain" description="FAM69 protein-kinase" evidence="9">
    <location>
        <begin position="155"/>
        <end position="349"/>
    </location>
</feature>
<evidence type="ECO:0000256" key="4">
    <source>
        <dbReference type="ARBA" id="ARBA00022824"/>
    </source>
</evidence>
<dbReference type="PANTHER" id="PTHR21093">
    <property type="entry name" value="DIVERGENT PROTEIN KINASE DOMAIN 1C-RELATED"/>
    <property type="match status" value="1"/>
</dbReference>
<comment type="similarity">
    <text evidence="2">Belongs to the DIPK family.</text>
</comment>
<dbReference type="EMBL" id="KB201262">
    <property type="protein sequence ID" value="ESO98351.1"/>
    <property type="molecule type" value="Genomic_DNA"/>
</dbReference>
<name>V4AXP3_LOTGI</name>
<organism evidence="11 12">
    <name type="scientific">Lottia gigantea</name>
    <name type="common">Giant owl limpet</name>
    <dbReference type="NCBI Taxonomy" id="225164"/>
    <lineage>
        <taxon>Eukaryota</taxon>
        <taxon>Metazoa</taxon>
        <taxon>Spiralia</taxon>
        <taxon>Lophotrochozoa</taxon>
        <taxon>Mollusca</taxon>
        <taxon>Gastropoda</taxon>
        <taxon>Patellogastropoda</taxon>
        <taxon>Lottioidea</taxon>
        <taxon>Lottiidae</taxon>
        <taxon>Lottia</taxon>
    </lineage>
</organism>
<dbReference type="CTD" id="20248579"/>
<dbReference type="InterPro" id="IPR022049">
    <property type="entry name" value="FAM69_kinase_dom"/>
</dbReference>
<accession>V4AXP3</accession>
<dbReference type="PANTHER" id="PTHR21093:SF2">
    <property type="entry name" value="DIVERGENT PROTEIN KINASE DOMAIN 1C"/>
    <property type="match status" value="1"/>
</dbReference>
<dbReference type="Pfam" id="PF14875">
    <property type="entry name" value="PIP49_N"/>
    <property type="match status" value="1"/>
</dbReference>
<sequence>MYVKCSDEVAKERIQKTCDLYKEGLILGDLCPALCEQQTIRYKTCTNHKGGKISLLMDCDGFCSSGKTVPAMLKSTVAAYHDTVRHSMSLLSDTVPWKNIKDLTDGVKQSIETALGPNNSSYSTEDIIKRVFYESYEHFNTSATDQLDKAFILSVWSLVQQDEYLITKLNQHSPLFPKMYHSCGSFYLLESAPPGDILNPPLNPLLPERSTWKERVNVAIRVLDAVRVLDNNFHQTLHMCDVKGENFGLTPEGQLKLIDPDDMFFTTRLENKLKGKGQCQTDHDCNIICECHGVCLKGKCHVSLKNNNLQSVCKMVLKSRTTIMDLGVLRKAPAFIKQRLQDMIEICINSREYKEKPNEEIRLKLRKILLSSI</sequence>
<dbReference type="InterPro" id="IPR011009">
    <property type="entry name" value="Kinase-like_dom_sf"/>
</dbReference>
<evidence type="ECO:0000313" key="12">
    <source>
        <dbReference type="Proteomes" id="UP000030746"/>
    </source>
</evidence>
<protein>
    <recommendedName>
        <fullName evidence="13">FAM69 protein-kinase domain-containing protein</fullName>
    </recommendedName>
</protein>
<dbReference type="OMA" id="DYPKRFM"/>
<dbReference type="Proteomes" id="UP000030746">
    <property type="component" value="Unassembled WGS sequence"/>
</dbReference>
<keyword evidence="4" id="KW-0256">Endoplasmic reticulum</keyword>
<dbReference type="Pfam" id="PF12260">
    <property type="entry name" value="PIP49_C"/>
    <property type="match status" value="1"/>
</dbReference>
<dbReference type="InterPro" id="IPR029244">
    <property type="entry name" value="FAM69_N"/>
</dbReference>
<dbReference type="KEGG" id="lgi:LOTGIDRAFT_231414"/>
<comment type="subcellular location">
    <subcellularLocation>
        <location evidence="1">Endoplasmic reticulum membrane</location>
        <topology evidence="1">Single-pass type II membrane protein</topology>
    </subcellularLocation>
</comment>
<evidence type="ECO:0000256" key="6">
    <source>
        <dbReference type="ARBA" id="ARBA00022989"/>
    </source>
</evidence>
<reference evidence="11 12" key="1">
    <citation type="journal article" date="2013" name="Nature">
        <title>Insights into bilaterian evolution from three spiralian genomes.</title>
        <authorList>
            <person name="Simakov O."/>
            <person name="Marletaz F."/>
            <person name="Cho S.J."/>
            <person name="Edsinger-Gonzales E."/>
            <person name="Havlak P."/>
            <person name="Hellsten U."/>
            <person name="Kuo D.H."/>
            <person name="Larsson T."/>
            <person name="Lv J."/>
            <person name="Arendt D."/>
            <person name="Savage R."/>
            <person name="Osoegawa K."/>
            <person name="de Jong P."/>
            <person name="Grimwood J."/>
            <person name="Chapman J.A."/>
            <person name="Shapiro H."/>
            <person name="Aerts A."/>
            <person name="Otillar R.P."/>
            <person name="Terry A.Y."/>
            <person name="Boore J.L."/>
            <person name="Grigoriev I.V."/>
            <person name="Lindberg D.R."/>
            <person name="Seaver E.C."/>
            <person name="Weisblat D.A."/>
            <person name="Putnam N.H."/>
            <person name="Rokhsar D.S."/>
        </authorList>
    </citation>
    <scope>NUCLEOTIDE SEQUENCE [LARGE SCALE GENOMIC DNA]</scope>
</reference>
<keyword evidence="3" id="KW-0812">Transmembrane</keyword>